<dbReference type="OMA" id="FYLPHTH"/>
<dbReference type="InterPro" id="IPR036595">
    <property type="entry name" value="A-macroglobulin_rcpt-bd_sf"/>
</dbReference>
<dbReference type="GO" id="GO:0005615">
    <property type="term" value="C:extracellular space"/>
    <property type="evidence" value="ECO:0007669"/>
    <property type="project" value="InterPro"/>
</dbReference>
<dbReference type="Pfam" id="PF07678">
    <property type="entry name" value="TED_complement"/>
    <property type="match status" value="1"/>
</dbReference>
<dbReference type="AlphaFoldDB" id="A0A670HR82"/>
<dbReference type="SMART" id="SM01361">
    <property type="entry name" value="A2M_recep"/>
    <property type="match status" value="1"/>
</dbReference>
<reference evidence="2" key="3">
    <citation type="submission" date="2025-09" db="UniProtKB">
        <authorList>
            <consortium name="Ensembl"/>
        </authorList>
    </citation>
    <scope>IDENTIFICATION</scope>
</reference>
<dbReference type="GeneTree" id="ENSGT00940000154904"/>
<evidence type="ECO:0000259" key="1">
    <source>
        <dbReference type="SMART" id="SM01361"/>
    </source>
</evidence>
<organism evidence="2 3">
    <name type="scientific">Podarcis muralis</name>
    <name type="common">Wall lizard</name>
    <name type="synonym">Lacerta muralis</name>
    <dbReference type="NCBI Taxonomy" id="64176"/>
    <lineage>
        <taxon>Eukaryota</taxon>
        <taxon>Metazoa</taxon>
        <taxon>Chordata</taxon>
        <taxon>Craniata</taxon>
        <taxon>Vertebrata</taxon>
        <taxon>Euteleostomi</taxon>
        <taxon>Lepidosauria</taxon>
        <taxon>Squamata</taxon>
        <taxon>Bifurcata</taxon>
        <taxon>Unidentata</taxon>
        <taxon>Episquamata</taxon>
        <taxon>Laterata</taxon>
        <taxon>Lacertibaenia</taxon>
        <taxon>Lacertidae</taxon>
        <taxon>Podarcis</taxon>
    </lineage>
</organism>
<evidence type="ECO:0000313" key="2">
    <source>
        <dbReference type="Ensembl" id="ENSPMRP00000002208.1"/>
    </source>
</evidence>
<reference evidence="2 3" key="1">
    <citation type="journal article" date="2019" name="Proc. Natl. Acad. Sci. U.S.A.">
        <title>Regulatory changes in pterin and carotenoid genes underlie balanced color polymorphisms in the wall lizard.</title>
        <authorList>
            <person name="Andrade P."/>
            <person name="Pinho C."/>
            <person name="Perez I de Lanuza G."/>
            <person name="Afonso S."/>
            <person name="Brejcha J."/>
            <person name="Rubin C.J."/>
            <person name="Wallerman O."/>
            <person name="Pereira P."/>
            <person name="Sabatino S.J."/>
            <person name="Bellati A."/>
            <person name="Pellitteri-Rosa D."/>
            <person name="Bosakova Z."/>
            <person name="Bunikis I."/>
            <person name="Carretero M.A."/>
            <person name="Feiner N."/>
            <person name="Marsik P."/>
            <person name="Pauperio F."/>
            <person name="Salvi D."/>
            <person name="Soler L."/>
            <person name="While G.M."/>
            <person name="Uller T."/>
            <person name="Font E."/>
            <person name="Andersson L."/>
            <person name="Carneiro M."/>
        </authorList>
    </citation>
    <scope>NUCLEOTIDE SEQUENCE</scope>
</reference>
<dbReference type="SUPFAM" id="SSF49410">
    <property type="entry name" value="Alpha-macroglobulin receptor domain"/>
    <property type="match status" value="1"/>
</dbReference>
<feature type="domain" description="Alpha-macroglobulin receptor-binding" evidence="1">
    <location>
        <begin position="343"/>
        <end position="424"/>
    </location>
</feature>
<evidence type="ECO:0000313" key="3">
    <source>
        <dbReference type="Proteomes" id="UP000472272"/>
    </source>
</evidence>
<dbReference type="Gene3D" id="1.50.10.20">
    <property type="match status" value="1"/>
</dbReference>
<reference evidence="2" key="2">
    <citation type="submission" date="2025-08" db="UniProtKB">
        <authorList>
            <consortium name="Ensembl"/>
        </authorList>
    </citation>
    <scope>IDENTIFICATION</scope>
</reference>
<dbReference type="InterPro" id="IPR011626">
    <property type="entry name" value="Alpha-macroglobulin_TED"/>
</dbReference>
<dbReference type="SUPFAM" id="SSF48239">
    <property type="entry name" value="Terpenoid cyclases/Protein prenyltransferases"/>
    <property type="match status" value="1"/>
</dbReference>
<name>A0A670HR82_PODMU</name>
<proteinExistence type="predicted"/>
<dbReference type="PANTHER" id="PTHR11412:SF165">
    <property type="entry name" value="ALPHA-2-MACROGLOBULIN"/>
    <property type="match status" value="1"/>
</dbReference>
<keyword evidence="3" id="KW-1185">Reference proteome</keyword>
<accession>A0A670HR82</accession>
<sequence>MLRRQRHYRDSLGIWRSLSRFFYLPHTHLSELSCTQTSSGCAETLLFPVICGLSDPVTQATSSSLLSGLWKWLQWLETSFSFLLSQHSVVRNALFCLETATQAKEINTYTKALLAFAFALAGKEDKKQEMLRLLDEEAVAEADGSLHWQRPGKQEADADLPFHRLPRAPSAEVEMTAYVLLAYLTKQPAPSQEEQAKCARIVKWLVKQQNPTGGFSSTQDTVVALQALSLYGALTYSRSSTGTDLSVHSGANALGTFHVDNTNRLLLQCRPLPQVPGDYNVEATGDRCVYIQTTLKYNVHPRPEDSPFKLDVYTVPESCVGPKAQKTFDVAVNVSYIGKRPNSNMVIIDVKMLSGFIPVKSTVRQVKRTEVSTNHVLLYLEKVNNVTQSLSFTVEQDVPVQHLKPALVKVYDYYETGKNGVQLPCNEGQHRLWFL</sequence>
<protein>
    <recommendedName>
        <fullName evidence="1">Alpha-macroglobulin receptor-binding domain-containing protein</fullName>
    </recommendedName>
</protein>
<dbReference type="InterPro" id="IPR050473">
    <property type="entry name" value="A2M/Complement_sys"/>
</dbReference>
<dbReference type="Gene3D" id="2.60.40.690">
    <property type="entry name" value="Alpha-macroglobulin, receptor-binding domain"/>
    <property type="match status" value="1"/>
</dbReference>
<dbReference type="InterPro" id="IPR008930">
    <property type="entry name" value="Terpenoid_cyclase/PrenylTrfase"/>
</dbReference>
<dbReference type="InterPro" id="IPR009048">
    <property type="entry name" value="A-macroglobulin_rcpt-bd"/>
</dbReference>
<dbReference type="Gene3D" id="2.60.120.1540">
    <property type="match status" value="1"/>
</dbReference>
<dbReference type="Ensembl" id="ENSPMRT00000002351.1">
    <property type="protein sequence ID" value="ENSPMRP00000002208.1"/>
    <property type="gene ID" value="ENSPMRG00000001599.1"/>
</dbReference>
<dbReference type="Pfam" id="PF07677">
    <property type="entry name" value="A2M_recep"/>
    <property type="match status" value="1"/>
</dbReference>
<dbReference type="Proteomes" id="UP000472272">
    <property type="component" value="Chromosome 2"/>
</dbReference>
<dbReference type="PANTHER" id="PTHR11412">
    <property type="entry name" value="MACROGLOBULIN / COMPLEMENT"/>
    <property type="match status" value="1"/>
</dbReference>